<feature type="domain" description="Amine oxidase" evidence="1">
    <location>
        <begin position="20"/>
        <end position="292"/>
    </location>
</feature>
<sequence length="433" mass="48024">MPFETAPLGAKRIAVIGGGISGMGAAYELRHAHQVVLFESGPKLGGHARTVMAGKNGDLPVDTGFLVFNDVNYPHLIRLFKELDVPVMDSDMSFGASIDGGWLEYGLLAPTAVFAQPRNIIRPKFYGMIRDILKFNKRANSEVIDPTITIGELVTKWQLGDWFRDYYLTPFTGAIWSTPITQILDFPAQAMINFMKNHALLGAGGQHQWRTVRGGSREYVGRLQSALTRANVDIRLSSPVAQVRRNPLGVGLQMTDGSVEAFDEVIFATHSDTTLAMLSDANSLERKALSAVKYQPNEMVLHGDCSIMPKRKAAWASWVYTEDKDRQSDRIDLTYWINRLQSLPKDDPCFVTLNTQRDIDPALIYDQCTFHHPVFDTAALKAQQIVSDINGANHTWFCGAWLRNGFHEDGLATGIEAARRLTAQKATILAAAE</sequence>
<dbReference type="GO" id="GO:0016491">
    <property type="term" value="F:oxidoreductase activity"/>
    <property type="evidence" value="ECO:0007669"/>
    <property type="project" value="InterPro"/>
</dbReference>
<dbReference type="SUPFAM" id="SSF51905">
    <property type="entry name" value="FAD/NAD(P)-binding domain"/>
    <property type="match status" value="1"/>
</dbReference>
<dbReference type="KEGG" id="ptp:RCA23_c28770"/>
<dbReference type="InterPro" id="IPR036188">
    <property type="entry name" value="FAD/NAD-bd_sf"/>
</dbReference>
<dbReference type="PANTHER" id="PTHR42923:SF17">
    <property type="entry name" value="AMINE OXIDASE DOMAIN-CONTAINING PROTEIN"/>
    <property type="match status" value="1"/>
</dbReference>
<dbReference type="InterPro" id="IPR050464">
    <property type="entry name" value="Zeta_carotene_desat/Oxidored"/>
</dbReference>
<accession>A0AAN0RLG1</accession>
<organism evidence="2 3">
    <name type="scientific">Planktomarina temperata RCA23</name>
    <dbReference type="NCBI Taxonomy" id="666509"/>
    <lineage>
        <taxon>Bacteria</taxon>
        <taxon>Pseudomonadati</taxon>
        <taxon>Pseudomonadota</taxon>
        <taxon>Alphaproteobacteria</taxon>
        <taxon>Rhodobacterales</taxon>
        <taxon>Paracoccaceae</taxon>
        <taxon>Planktomarina</taxon>
    </lineage>
</organism>
<dbReference type="InterPro" id="IPR002937">
    <property type="entry name" value="Amino_oxidase"/>
</dbReference>
<keyword evidence="3" id="KW-1185">Reference proteome</keyword>
<dbReference type="Pfam" id="PF01593">
    <property type="entry name" value="Amino_oxidase"/>
    <property type="match status" value="1"/>
</dbReference>
<dbReference type="EMBL" id="CP003984">
    <property type="protein sequence ID" value="AII88379.1"/>
    <property type="molecule type" value="Genomic_DNA"/>
</dbReference>
<dbReference type="Proteomes" id="UP000028680">
    <property type="component" value="Chromosome"/>
</dbReference>
<protein>
    <recommendedName>
        <fullName evidence="1">Amine oxidase domain-containing protein</fullName>
    </recommendedName>
</protein>
<evidence type="ECO:0000313" key="2">
    <source>
        <dbReference type="EMBL" id="AII88379.1"/>
    </source>
</evidence>
<dbReference type="RefSeq" id="WP_044050932.1">
    <property type="nucleotide sequence ID" value="NZ_CP003984.1"/>
</dbReference>
<gene>
    <name evidence="2" type="ORF">RCA23_c28770</name>
</gene>
<dbReference type="PANTHER" id="PTHR42923">
    <property type="entry name" value="PROTOPORPHYRINOGEN OXIDASE"/>
    <property type="match status" value="1"/>
</dbReference>
<evidence type="ECO:0000259" key="1">
    <source>
        <dbReference type="Pfam" id="PF01593"/>
    </source>
</evidence>
<proteinExistence type="predicted"/>
<dbReference type="Gene3D" id="3.50.50.60">
    <property type="entry name" value="FAD/NAD(P)-binding domain"/>
    <property type="match status" value="2"/>
</dbReference>
<name>A0AAN0RLG1_9RHOB</name>
<evidence type="ECO:0000313" key="3">
    <source>
        <dbReference type="Proteomes" id="UP000028680"/>
    </source>
</evidence>
<dbReference type="AlphaFoldDB" id="A0AAN0RLG1"/>
<reference evidence="2 3" key="1">
    <citation type="journal article" date="2014" name="ISME J.">
        <title>Adaptation of an abundant Roseobacter RCA organism to pelagic systems revealed by genomic and transcriptomic analyses.</title>
        <authorList>
            <person name="Voget S."/>
            <person name="Wemheuer B."/>
            <person name="Brinkhoff T."/>
            <person name="Vollmers J."/>
            <person name="Dietrich S."/>
            <person name="Giebel H.A."/>
            <person name="Beardsley C."/>
            <person name="Sardemann C."/>
            <person name="Bakenhus I."/>
            <person name="Billerbeck S."/>
            <person name="Daniel R."/>
            <person name="Simon M."/>
        </authorList>
    </citation>
    <scope>NUCLEOTIDE SEQUENCE [LARGE SCALE GENOMIC DNA]</scope>
    <source>
        <strain evidence="2 3">RCA23</strain>
    </source>
</reference>